<dbReference type="PANTHER" id="PTHR14947">
    <property type="entry name" value="ZINC FINGER PROTEIN"/>
    <property type="match status" value="1"/>
</dbReference>
<dbReference type="EMBL" id="WNTK01009726">
    <property type="protein sequence ID" value="KAG9462731.1"/>
    <property type="molecule type" value="Genomic_DNA"/>
</dbReference>
<protein>
    <submittedName>
        <fullName evidence="1">Uncharacterized protein</fullName>
    </submittedName>
</protein>
<dbReference type="Proteomes" id="UP000770717">
    <property type="component" value="Unassembled WGS sequence"/>
</dbReference>
<comment type="caution">
    <text evidence="1">The sequence shown here is derived from an EMBL/GenBank/DDBJ whole genome shotgun (WGS) entry which is preliminary data.</text>
</comment>
<accession>A0A8J6EC39</accession>
<proteinExistence type="predicted"/>
<gene>
    <name evidence="1" type="ORF">GDO78_023239</name>
</gene>
<reference evidence="1" key="1">
    <citation type="thesis" date="2020" institute="ProQuest LLC" country="789 East Eisenhower Parkway, Ann Arbor, MI, USA">
        <title>Comparative Genomics and Chromosome Evolution.</title>
        <authorList>
            <person name="Mudd A.B."/>
        </authorList>
    </citation>
    <scope>NUCLEOTIDE SEQUENCE</scope>
    <source>
        <strain evidence="1">HN-11 Male</strain>
        <tissue evidence="1">Kidney and liver</tissue>
    </source>
</reference>
<evidence type="ECO:0000313" key="1">
    <source>
        <dbReference type="EMBL" id="KAG9462731.1"/>
    </source>
</evidence>
<sequence>MQMKNLPLSQMFPQPFTAKIHHLILLYRAHLLIHHRLRSRRKVTEGKNIRELIQGKSHIHVQNVGNVLLRIEILLNIRELTQERSRIHVQNVRNAF</sequence>
<name>A0A8J6EC39_ELECQ</name>
<dbReference type="InterPro" id="IPR039938">
    <property type="entry name" value="Sp4-like"/>
</dbReference>
<organism evidence="1 2">
    <name type="scientific">Eleutherodactylus coqui</name>
    <name type="common">Puerto Rican coqui</name>
    <dbReference type="NCBI Taxonomy" id="57060"/>
    <lineage>
        <taxon>Eukaryota</taxon>
        <taxon>Metazoa</taxon>
        <taxon>Chordata</taxon>
        <taxon>Craniata</taxon>
        <taxon>Vertebrata</taxon>
        <taxon>Euteleostomi</taxon>
        <taxon>Amphibia</taxon>
        <taxon>Batrachia</taxon>
        <taxon>Anura</taxon>
        <taxon>Neobatrachia</taxon>
        <taxon>Hyloidea</taxon>
        <taxon>Eleutherodactylidae</taxon>
        <taxon>Eleutherodactylinae</taxon>
        <taxon>Eleutherodactylus</taxon>
        <taxon>Eleutherodactylus</taxon>
    </lineage>
</organism>
<keyword evidence="2" id="KW-1185">Reference proteome</keyword>
<dbReference type="AlphaFoldDB" id="A0A8J6EC39"/>
<evidence type="ECO:0000313" key="2">
    <source>
        <dbReference type="Proteomes" id="UP000770717"/>
    </source>
</evidence>
<dbReference type="PANTHER" id="PTHR14947:SF24">
    <property type="entry name" value="ZINC FINGER PROTEIN 781-RELATED"/>
    <property type="match status" value="1"/>
</dbReference>